<dbReference type="Pfam" id="PF02535">
    <property type="entry name" value="Zip"/>
    <property type="match status" value="1"/>
</dbReference>
<name>A0A1C3L049_PLAMA</name>
<protein>
    <submittedName>
        <fullName evidence="6">Transporter protein, putative</fullName>
    </submittedName>
</protein>
<dbReference type="EMBL" id="LT594499">
    <property type="protein sequence ID" value="SBT79818.1"/>
    <property type="molecule type" value="Genomic_DNA"/>
</dbReference>
<evidence type="ECO:0000256" key="4">
    <source>
        <dbReference type="ARBA" id="ARBA00023136"/>
    </source>
</evidence>
<keyword evidence="2 5" id="KW-0812">Transmembrane</keyword>
<evidence type="ECO:0000256" key="3">
    <source>
        <dbReference type="ARBA" id="ARBA00022989"/>
    </source>
</evidence>
<dbReference type="InterPro" id="IPR003689">
    <property type="entry name" value="ZIP"/>
</dbReference>
<evidence type="ECO:0000256" key="5">
    <source>
        <dbReference type="SAM" id="Phobius"/>
    </source>
</evidence>
<feature type="transmembrane region" description="Helical" evidence="5">
    <location>
        <begin position="179"/>
        <end position="196"/>
    </location>
</feature>
<accession>A0A1C3L049</accession>
<keyword evidence="4 5" id="KW-0472">Membrane</keyword>
<dbReference type="GO" id="GO:0016020">
    <property type="term" value="C:membrane"/>
    <property type="evidence" value="ECO:0007669"/>
    <property type="project" value="UniProtKB-SubCell"/>
</dbReference>
<feature type="transmembrane region" description="Helical" evidence="5">
    <location>
        <begin position="6"/>
        <end position="28"/>
    </location>
</feature>
<dbReference type="PROSITE" id="PS51257">
    <property type="entry name" value="PROKAR_LIPOPROTEIN"/>
    <property type="match status" value="1"/>
</dbReference>
<gene>
    <name evidence="6" type="primary">PmlGA01_110041600</name>
    <name evidence="6" type="ORF">PMLGA01_110041600</name>
</gene>
<proteinExistence type="predicted"/>
<feature type="transmembrane region" description="Helical" evidence="5">
    <location>
        <begin position="216"/>
        <end position="236"/>
    </location>
</feature>
<keyword evidence="3 5" id="KW-1133">Transmembrane helix</keyword>
<feature type="transmembrane region" description="Helical" evidence="5">
    <location>
        <begin position="311"/>
        <end position="332"/>
    </location>
</feature>
<reference evidence="6 7" key="1">
    <citation type="submission" date="2016-06" db="EMBL/GenBank/DDBJ databases">
        <authorList>
            <consortium name="Pathogen Informatics"/>
        </authorList>
    </citation>
    <scope>NUCLEOTIDE SEQUENCE [LARGE SCALE GENOMIC DNA]</scope>
    <source>
        <strain evidence="6">PmlGA01</strain>
    </source>
</reference>
<organism evidence="6 7">
    <name type="scientific">Plasmodium malariae</name>
    <dbReference type="NCBI Taxonomy" id="5858"/>
    <lineage>
        <taxon>Eukaryota</taxon>
        <taxon>Sar</taxon>
        <taxon>Alveolata</taxon>
        <taxon>Apicomplexa</taxon>
        <taxon>Aconoidasida</taxon>
        <taxon>Haemosporida</taxon>
        <taxon>Plasmodiidae</taxon>
        <taxon>Plasmodium</taxon>
        <taxon>Plasmodium (Plasmodium)</taxon>
    </lineage>
</organism>
<evidence type="ECO:0000256" key="1">
    <source>
        <dbReference type="ARBA" id="ARBA00004141"/>
    </source>
</evidence>
<feature type="transmembrane region" description="Helical" evidence="5">
    <location>
        <begin position="248"/>
        <end position="268"/>
    </location>
</feature>
<evidence type="ECO:0000313" key="7">
    <source>
        <dbReference type="Proteomes" id="UP000219799"/>
    </source>
</evidence>
<sequence>MDLLLAKAICIFAFVSVATFGCSIPYLIGLFGQKQNIEHEKKVKNILSNLNCFGSGFIFSIVMFHLLPETIMIVSSHKDIVIFNTPDADMKTLYIFFFVFIGFCVQLALEYVLPVDSNFCCVANDDVKSMLNDNFSKTLVKGKKDSINIDMHSVSVNEDKYHHACDSEHFKKKQNFSQFLHVLTLQSFFLTVSLAVHSCNEGMIVGMSDDVHFVFINSFCILSHKWIAGVTVALSLNQNNISKNLKTILLVIFIFSSPLGIILGHLIQSSGEKLTCIINAISIGSLLFIGCEILLNEIKQKYSRKVRLTKWLSFCCSCVIAFFLIIATVRIAPHHHH</sequence>
<dbReference type="VEuPathDB" id="PlasmoDB:PmUG01_11053700"/>
<evidence type="ECO:0000256" key="2">
    <source>
        <dbReference type="ARBA" id="ARBA00022692"/>
    </source>
</evidence>
<feature type="transmembrane region" description="Helical" evidence="5">
    <location>
        <begin position="93"/>
        <end position="113"/>
    </location>
</feature>
<comment type="subcellular location">
    <subcellularLocation>
        <location evidence="1">Membrane</location>
        <topology evidence="1">Multi-pass membrane protein</topology>
    </subcellularLocation>
</comment>
<feature type="transmembrane region" description="Helical" evidence="5">
    <location>
        <begin position="49"/>
        <end position="67"/>
    </location>
</feature>
<evidence type="ECO:0000313" key="6">
    <source>
        <dbReference type="EMBL" id="SBT79818.1"/>
    </source>
</evidence>
<dbReference type="GO" id="GO:0005385">
    <property type="term" value="F:zinc ion transmembrane transporter activity"/>
    <property type="evidence" value="ECO:0007669"/>
    <property type="project" value="TreeGrafter"/>
</dbReference>
<dbReference type="AlphaFoldDB" id="A0A1C3L049"/>
<feature type="transmembrane region" description="Helical" evidence="5">
    <location>
        <begin position="274"/>
        <end position="295"/>
    </location>
</feature>
<dbReference type="Proteomes" id="UP000219799">
    <property type="component" value="Chromosome 11"/>
</dbReference>
<dbReference type="PANTHER" id="PTHR11040">
    <property type="entry name" value="ZINC/IRON TRANSPORTER"/>
    <property type="match status" value="1"/>
</dbReference>
<dbReference type="PANTHER" id="PTHR11040:SF140">
    <property type="entry name" value="ZRT (ZRT), IRT- (IRT-) LIKE PROTEIN TRANSPORTER"/>
    <property type="match status" value="1"/>
</dbReference>